<dbReference type="Proteomes" id="UP001161247">
    <property type="component" value="Chromosome 7"/>
</dbReference>
<dbReference type="Pfam" id="PF24750">
    <property type="entry name" value="b-prop_At3g26010-like"/>
    <property type="match status" value="1"/>
</dbReference>
<feature type="compositionally biased region" description="Polar residues" evidence="1">
    <location>
        <begin position="1"/>
        <end position="26"/>
    </location>
</feature>
<dbReference type="InterPro" id="IPR036047">
    <property type="entry name" value="F-box-like_dom_sf"/>
</dbReference>
<feature type="region of interest" description="Disordered" evidence="1">
    <location>
        <begin position="1"/>
        <end position="28"/>
    </location>
</feature>
<feature type="domain" description="F-box protein At3g26010-like beta-propeller" evidence="3">
    <location>
        <begin position="163"/>
        <end position="385"/>
    </location>
</feature>
<evidence type="ECO:0000259" key="2">
    <source>
        <dbReference type="Pfam" id="PF00646"/>
    </source>
</evidence>
<evidence type="ECO:0000313" key="4">
    <source>
        <dbReference type="EMBL" id="CAI9111798.1"/>
    </source>
</evidence>
<proteinExistence type="predicted"/>
<dbReference type="Pfam" id="PF00646">
    <property type="entry name" value="F-box"/>
    <property type="match status" value="1"/>
</dbReference>
<accession>A0AAV1DYL4</accession>
<dbReference type="InterPro" id="IPR055290">
    <property type="entry name" value="At3g26010-like"/>
</dbReference>
<dbReference type="InterPro" id="IPR001810">
    <property type="entry name" value="F-box_dom"/>
</dbReference>
<sequence>MGLSPIQQEESASSCLSMKTKNSTQAEGGRGFWSEFPEDLVFEVLSMLPKKDLITSKFVSKDWNFVISRVCIPRLCPPCPRAPFWALLCFKDPLPPPDSEEQPGDDHPNNNPSSGDKLLKLHFIRLYNYMYGELFPPRFLQYRREDYFLSLLPKELEEECDPSHIQDCCNGLLLITSSTSSRYYLANPVTKQRLLIPDNSHRHSHTSIKNIRSSLIFDPSLSLGFKIISCIRPAEHATATLPMELDIFCSEAGQWSSHVLPLDPHGLYGFEWLRRSVYFDRALYSLSLAMYLVSLDNLIPDPSRVTSSMSKDYGGFDVEAWAIELPDKDLIPSVLLPHFSGCIGVSSGSLYYSNRDVEGSSMSVWMLVSRGRNSEWALIHTISIADDLVSSFRRLKQLTHWKKFDCFRPRAFLPKDDAMIIAAPGLVIAYYLKTKVVHELWFPPTPWNCNRKTLQLNGNWIFPFSPCLLLLNNTAA</sequence>
<evidence type="ECO:0000259" key="3">
    <source>
        <dbReference type="Pfam" id="PF24750"/>
    </source>
</evidence>
<dbReference type="PANTHER" id="PTHR35546:SF121">
    <property type="entry name" value="F-BOX PROTEIN"/>
    <property type="match status" value="1"/>
</dbReference>
<dbReference type="InterPro" id="IPR056592">
    <property type="entry name" value="Beta-prop_At3g26010-like"/>
</dbReference>
<dbReference type="SUPFAM" id="SSF81383">
    <property type="entry name" value="F-box domain"/>
    <property type="match status" value="1"/>
</dbReference>
<evidence type="ECO:0000313" key="5">
    <source>
        <dbReference type="Proteomes" id="UP001161247"/>
    </source>
</evidence>
<gene>
    <name evidence="4" type="ORF">OLC1_LOCUS19109</name>
</gene>
<reference evidence="4" key="1">
    <citation type="submission" date="2023-03" db="EMBL/GenBank/DDBJ databases">
        <authorList>
            <person name="Julca I."/>
        </authorList>
    </citation>
    <scope>NUCLEOTIDE SEQUENCE</scope>
</reference>
<feature type="domain" description="F-box" evidence="2">
    <location>
        <begin position="33"/>
        <end position="72"/>
    </location>
</feature>
<dbReference type="EMBL" id="OX459124">
    <property type="protein sequence ID" value="CAI9111798.1"/>
    <property type="molecule type" value="Genomic_DNA"/>
</dbReference>
<dbReference type="PANTHER" id="PTHR35546">
    <property type="entry name" value="F-BOX PROTEIN INTERACTION DOMAIN PROTEIN-RELATED"/>
    <property type="match status" value="1"/>
</dbReference>
<protein>
    <submittedName>
        <fullName evidence="4">OLC1v1012117C1</fullName>
    </submittedName>
</protein>
<name>A0AAV1DYL4_OLDCO</name>
<organism evidence="4 5">
    <name type="scientific">Oldenlandia corymbosa var. corymbosa</name>
    <dbReference type="NCBI Taxonomy" id="529605"/>
    <lineage>
        <taxon>Eukaryota</taxon>
        <taxon>Viridiplantae</taxon>
        <taxon>Streptophyta</taxon>
        <taxon>Embryophyta</taxon>
        <taxon>Tracheophyta</taxon>
        <taxon>Spermatophyta</taxon>
        <taxon>Magnoliopsida</taxon>
        <taxon>eudicotyledons</taxon>
        <taxon>Gunneridae</taxon>
        <taxon>Pentapetalae</taxon>
        <taxon>asterids</taxon>
        <taxon>lamiids</taxon>
        <taxon>Gentianales</taxon>
        <taxon>Rubiaceae</taxon>
        <taxon>Rubioideae</taxon>
        <taxon>Spermacoceae</taxon>
        <taxon>Hedyotis-Oldenlandia complex</taxon>
        <taxon>Oldenlandia</taxon>
    </lineage>
</organism>
<dbReference type="AlphaFoldDB" id="A0AAV1DYL4"/>
<dbReference type="Gene3D" id="1.20.1280.50">
    <property type="match status" value="1"/>
</dbReference>
<keyword evidence="5" id="KW-1185">Reference proteome</keyword>
<evidence type="ECO:0000256" key="1">
    <source>
        <dbReference type="SAM" id="MobiDB-lite"/>
    </source>
</evidence>